<evidence type="ECO:0000259" key="10">
    <source>
        <dbReference type="Pfam" id="PF00697"/>
    </source>
</evidence>
<comment type="pathway">
    <text evidence="2 9">Amino-acid biosynthesis; L-tryptophan biosynthesis; L-tryptophan from chorismate: step 3/5.</text>
</comment>
<dbReference type="Gene3D" id="3.20.20.70">
    <property type="entry name" value="Aldolase class I"/>
    <property type="match status" value="1"/>
</dbReference>
<evidence type="ECO:0000256" key="4">
    <source>
        <dbReference type="ARBA" id="ARBA00022272"/>
    </source>
</evidence>
<reference evidence="13" key="1">
    <citation type="submission" date="2014-09" db="EMBL/GenBank/DDBJ databases">
        <title>Sequence of the Streptomyces nodosus genome.</title>
        <authorList>
            <person name="Sweeney P."/>
            <person name="Stephens N."/>
            <person name="Murphy C."/>
            <person name="Caffrey P."/>
        </authorList>
    </citation>
    <scope>NUCLEOTIDE SEQUENCE [LARGE SCALE GENOMIC DNA]</scope>
    <source>
        <strain evidence="13">ATCC 14899</strain>
    </source>
</reference>
<feature type="domain" description="N-(5'phosphoribosyl) anthranilate isomerase (PRAI)" evidence="10">
    <location>
        <begin position="3"/>
        <end position="194"/>
    </location>
</feature>
<keyword evidence="7 9" id="KW-0057">Aromatic amino acid biosynthesis</keyword>
<dbReference type="EMBL" id="CP023747">
    <property type="protein sequence ID" value="QEV42718.1"/>
    <property type="molecule type" value="Genomic_DNA"/>
</dbReference>
<dbReference type="Proteomes" id="UP000031526">
    <property type="component" value="Chromosome"/>
</dbReference>
<evidence type="ECO:0000256" key="8">
    <source>
        <dbReference type="ARBA" id="ARBA00023235"/>
    </source>
</evidence>
<dbReference type="EMBL" id="CP009313">
    <property type="protein sequence ID" value="AJE44225.1"/>
    <property type="molecule type" value="Genomic_DNA"/>
</dbReference>
<dbReference type="InterPro" id="IPR013785">
    <property type="entry name" value="Aldolase_TIM"/>
</dbReference>
<comment type="similarity">
    <text evidence="9">Belongs to the TrpF family.</text>
</comment>
<evidence type="ECO:0000256" key="9">
    <source>
        <dbReference type="HAMAP-Rule" id="MF_00135"/>
    </source>
</evidence>
<protein>
    <recommendedName>
        <fullName evidence="4 9">N-(5'-phosphoribosyl)anthranilate isomerase</fullName>
        <shortName evidence="9">PRAI</shortName>
        <ecNumber evidence="3 9">5.3.1.24</ecNumber>
    </recommendedName>
</protein>
<dbReference type="OrthoDB" id="3243379at2"/>
<dbReference type="HAMAP" id="MF_00135">
    <property type="entry name" value="PRAI"/>
    <property type="match status" value="1"/>
</dbReference>
<evidence type="ECO:0000313" key="13">
    <source>
        <dbReference type="Proteomes" id="UP000031526"/>
    </source>
</evidence>
<dbReference type="UniPathway" id="UPA00035">
    <property type="reaction ID" value="UER00042"/>
</dbReference>
<dbReference type="PANTHER" id="PTHR42894">
    <property type="entry name" value="N-(5'-PHOSPHORIBOSYL)ANTHRANILATE ISOMERASE"/>
    <property type="match status" value="1"/>
</dbReference>
<reference evidence="11 13" key="2">
    <citation type="journal article" date="2016" name="Appl. Microbiol. Biotechnol.">
        <title>Exploiting the genome sequence of Streptomyces nodosus for enhanced antibiotic production.</title>
        <authorList>
            <person name="Sweeney P."/>
            <person name="Murphy C.D."/>
            <person name="Caffrey P."/>
        </authorList>
    </citation>
    <scope>NUCLEOTIDE SEQUENCE [LARGE SCALE GENOMIC DNA]</scope>
    <source>
        <strain evidence="11 13">ATCC 14899</strain>
    </source>
</reference>
<evidence type="ECO:0000313" key="11">
    <source>
        <dbReference type="EMBL" id="AJE44225.1"/>
    </source>
</evidence>
<evidence type="ECO:0000256" key="6">
    <source>
        <dbReference type="ARBA" id="ARBA00022822"/>
    </source>
</evidence>
<keyword evidence="13" id="KW-1185">Reference proteome</keyword>
<evidence type="ECO:0000256" key="1">
    <source>
        <dbReference type="ARBA" id="ARBA00001164"/>
    </source>
</evidence>
<dbReference type="PANTHER" id="PTHR42894:SF1">
    <property type="entry name" value="N-(5'-PHOSPHORIBOSYL)ANTHRANILATE ISOMERASE"/>
    <property type="match status" value="1"/>
</dbReference>
<evidence type="ECO:0000313" key="12">
    <source>
        <dbReference type="EMBL" id="QEV42718.1"/>
    </source>
</evidence>
<evidence type="ECO:0000313" key="14">
    <source>
        <dbReference type="Proteomes" id="UP000325763"/>
    </source>
</evidence>
<dbReference type="CDD" id="cd00405">
    <property type="entry name" value="PRAI"/>
    <property type="match status" value="1"/>
</dbReference>
<comment type="catalytic activity">
    <reaction evidence="1 9">
        <text>N-(5-phospho-beta-D-ribosyl)anthranilate = 1-(2-carboxyphenylamino)-1-deoxy-D-ribulose 5-phosphate</text>
        <dbReference type="Rhea" id="RHEA:21540"/>
        <dbReference type="ChEBI" id="CHEBI:18277"/>
        <dbReference type="ChEBI" id="CHEBI:58613"/>
        <dbReference type="EC" id="5.3.1.24"/>
    </reaction>
</comment>
<evidence type="ECO:0000256" key="5">
    <source>
        <dbReference type="ARBA" id="ARBA00022605"/>
    </source>
</evidence>
<accession>A0A0B5DSH0</accession>
<evidence type="ECO:0000256" key="2">
    <source>
        <dbReference type="ARBA" id="ARBA00004664"/>
    </source>
</evidence>
<dbReference type="GO" id="GO:0004640">
    <property type="term" value="F:phosphoribosylanthranilate isomerase activity"/>
    <property type="evidence" value="ECO:0007669"/>
    <property type="project" value="UniProtKB-UniRule"/>
</dbReference>
<dbReference type="HOGENOM" id="CLU_076364_0_1_11"/>
<dbReference type="STRING" id="40318.SNOD_32735"/>
<keyword evidence="6 9" id="KW-0822">Tryptophan biosynthesis</keyword>
<gene>
    <name evidence="9" type="primary">trpF</name>
    <name evidence="12" type="ORF">CP978_32980</name>
    <name evidence="11" type="ORF">SNOD_32735</name>
</gene>
<evidence type="ECO:0000256" key="7">
    <source>
        <dbReference type="ARBA" id="ARBA00023141"/>
    </source>
</evidence>
<dbReference type="InterPro" id="IPR001240">
    <property type="entry name" value="PRAI_dom"/>
</dbReference>
<name>A0A0B5DSH0_9ACTN</name>
<keyword evidence="5 9" id="KW-0028">Amino-acid biosynthesis</keyword>
<evidence type="ECO:0000256" key="3">
    <source>
        <dbReference type="ARBA" id="ARBA00012572"/>
    </source>
</evidence>
<dbReference type="GO" id="GO:0000162">
    <property type="term" value="P:L-tryptophan biosynthetic process"/>
    <property type="evidence" value="ECO:0007669"/>
    <property type="project" value="UniProtKB-UniRule"/>
</dbReference>
<reference evidence="12 14" key="3">
    <citation type="submission" date="2017-09" db="EMBL/GenBank/DDBJ databases">
        <title>Streptomyces genome completion.</title>
        <authorList>
            <person name="Lee N."/>
            <person name="Cho B.-K."/>
        </authorList>
    </citation>
    <scope>NUCLEOTIDE SEQUENCE [LARGE SCALE GENOMIC DNA]</scope>
    <source>
        <strain evidence="12 14">ATCC 14899</strain>
    </source>
</reference>
<dbReference type="InterPro" id="IPR044643">
    <property type="entry name" value="TrpF_fam"/>
</dbReference>
<dbReference type="Pfam" id="PF00697">
    <property type="entry name" value="PRAI"/>
    <property type="match status" value="1"/>
</dbReference>
<sequence length="199" mass="20987">MYVKICGLRTAETVDAAVEAGADAVGFVFAPGSPRLIEAQAACALAARVPGTVETVGVFRGQPVEEVLATASSARLTTIQLHGDEEDEDFERLRAEGFRTIRALSWDVYLARALTDPLDRLLIDAPLPGNGTRFDTDLLLDRPPRGFWLLAGGLDPANVAGAVRSAAPKGVDVSSGVESSKGVKSADLIRRFVAAARNA</sequence>
<proteinExistence type="inferred from homology"/>
<dbReference type="RefSeq" id="WP_043447152.1">
    <property type="nucleotide sequence ID" value="NZ_CP009313.1"/>
</dbReference>
<organism evidence="11 13">
    <name type="scientific">Streptomyces nodosus</name>
    <dbReference type="NCBI Taxonomy" id="40318"/>
    <lineage>
        <taxon>Bacteria</taxon>
        <taxon>Bacillati</taxon>
        <taxon>Actinomycetota</taxon>
        <taxon>Actinomycetes</taxon>
        <taxon>Kitasatosporales</taxon>
        <taxon>Streptomycetaceae</taxon>
        <taxon>Streptomyces</taxon>
    </lineage>
</organism>
<dbReference type="AlphaFoldDB" id="A0A0B5DSH0"/>
<dbReference type="EC" id="5.3.1.24" evidence="3 9"/>
<keyword evidence="8 9" id="KW-0413">Isomerase</keyword>
<dbReference type="KEGG" id="snq:CP978_32980"/>
<dbReference type="SUPFAM" id="SSF51366">
    <property type="entry name" value="Ribulose-phoshate binding barrel"/>
    <property type="match status" value="1"/>
</dbReference>
<dbReference type="InterPro" id="IPR011060">
    <property type="entry name" value="RibuloseP-bd_barrel"/>
</dbReference>
<dbReference type="Proteomes" id="UP000325763">
    <property type="component" value="Chromosome"/>
</dbReference>